<name>A0ABW8I4T3_9BACI</name>
<dbReference type="Gene3D" id="3.50.50.60">
    <property type="entry name" value="FAD/NAD(P)-binding domain"/>
    <property type="match status" value="1"/>
</dbReference>
<comment type="caution">
    <text evidence="1">The sequence shown here is derived from an EMBL/GenBank/DDBJ whole genome shotgun (WGS) entry which is preliminary data.</text>
</comment>
<dbReference type="PANTHER" id="PTHR38663:SF1">
    <property type="entry name" value="L-ORNITHINE N(5)-MONOOXYGENASE"/>
    <property type="match status" value="1"/>
</dbReference>
<evidence type="ECO:0000313" key="2">
    <source>
        <dbReference type="Proteomes" id="UP001619911"/>
    </source>
</evidence>
<organism evidence="1 2">
    <name type="scientific">Bacillus lumedeiriae</name>
    <dbReference type="NCBI Taxonomy" id="3058829"/>
    <lineage>
        <taxon>Bacteria</taxon>
        <taxon>Bacillati</taxon>
        <taxon>Bacillota</taxon>
        <taxon>Bacilli</taxon>
        <taxon>Bacillales</taxon>
        <taxon>Bacillaceae</taxon>
        <taxon>Bacillus</taxon>
    </lineage>
</organism>
<dbReference type="PANTHER" id="PTHR38663">
    <property type="match status" value="1"/>
</dbReference>
<dbReference type="SUPFAM" id="SSF51905">
    <property type="entry name" value="FAD/NAD(P)-binding domain"/>
    <property type="match status" value="2"/>
</dbReference>
<sequence>MIDWIIIGGGIQGCTVASFLIKSGKTTIERLRMIDPHSKPLFNWKRMTGLIGMPFLRSPFVHHIDVSPFSLQYFAKKNFSLDHFYGGYKRPSLDLFNAHCDETIKEVDMEKCWIQGRVKKVERDGERWTVQTEDGAVLHSKYVVIAIGVTEQPIWPKWAKQVKKMNRSRICHVFDQEVQTVEEFVPPFLIIGGGITAAHLAIKLSGQFPGQVTLLTRHLFRIHQFDSDPGWLGQKYLRLFQQIGCFHERRKKIQQARNKGSMPKDVYRILRALQNTKSLNVIKDEVDAKSIVVENQYINIRLSHSREPMQAGSILLANGFDPSLPGKGWLHALIQQENLTCANCGYPIVSQALEWCPHLFVAGALAELEVGPAARNIAGARMAAERIVTGI</sequence>
<keyword evidence="2" id="KW-1185">Reference proteome</keyword>
<protein>
    <submittedName>
        <fullName evidence="1">FAD/NAD(P)-binding protein</fullName>
    </submittedName>
</protein>
<accession>A0ABW8I4T3</accession>
<evidence type="ECO:0000313" key="1">
    <source>
        <dbReference type="EMBL" id="MFK2824502.1"/>
    </source>
</evidence>
<dbReference type="RefSeq" id="WP_404314082.1">
    <property type="nucleotide sequence ID" value="NZ_JAUIYO010000001.1"/>
</dbReference>
<dbReference type="EMBL" id="JAUIYO010000001">
    <property type="protein sequence ID" value="MFK2824502.1"/>
    <property type="molecule type" value="Genomic_DNA"/>
</dbReference>
<dbReference type="InterPro" id="IPR036188">
    <property type="entry name" value="FAD/NAD-bd_sf"/>
</dbReference>
<proteinExistence type="predicted"/>
<dbReference type="Proteomes" id="UP001619911">
    <property type="component" value="Unassembled WGS sequence"/>
</dbReference>
<reference evidence="1 2" key="1">
    <citation type="submission" date="2023-07" db="EMBL/GenBank/DDBJ databases">
        <title>Bacillus lucianemedeirus sp. nov, a new species isolated from an immunobiological production facility.</title>
        <authorList>
            <person name="Costa L.V."/>
            <person name="Miranda R.V.S.L."/>
            <person name="Brandao M.L.L."/>
            <person name="Reis C.M.F."/>
            <person name="Frazao A.M."/>
            <person name="Cruz F.V."/>
            <person name="Baio P.V.P."/>
            <person name="Veras J.F.C."/>
            <person name="Ramos J.N."/>
            <person name="Vieira V."/>
        </authorList>
    </citation>
    <scope>NUCLEOTIDE SEQUENCE [LARGE SCALE GENOMIC DNA]</scope>
    <source>
        <strain evidence="1 2">B190/17</strain>
    </source>
</reference>
<gene>
    <name evidence="1" type="ORF">QYG89_02165</name>
</gene>